<dbReference type="Pfam" id="PF04573">
    <property type="entry name" value="SPC22"/>
    <property type="match status" value="1"/>
</dbReference>
<name>A0A0C9M4P0_9FUNG</name>
<dbReference type="STRING" id="91626.A0A0C9M4P0"/>
<evidence type="ECO:0000256" key="6">
    <source>
        <dbReference type="ARBA" id="ARBA00022989"/>
    </source>
</evidence>
<keyword evidence="12" id="KW-1185">Reference proteome</keyword>
<evidence type="ECO:0000256" key="1">
    <source>
        <dbReference type="ARBA" id="ARBA00004648"/>
    </source>
</evidence>
<keyword evidence="3 10" id="KW-0812">Transmembrane</keyword>
<keyword evidence="6 10" id="KW-1133">Transmembrane helix</keyword>
<evidence type="ECO:0000256" key="3">
    <source>
        <dbReference type="ARBA" id="ARBA00022692"/>
    </source>
</evidence>
<dbReference type="GO" id="GO:0006465">
    <property type="term" value="P:signal peptide processing"/>
    <property type="evidence" value="ECO:0007669"/>
    <property type="project" value="UniProtKB-UniRule"/>
</dbReference>
<evidence type="ECO:0000256" key="10">
    <source>
        <dbReference type="SAM" id="Phobius"/>
    </source>
</evidence>
<dbReference type="InterPro" id="IPR007653">
    <property type="entry name" value="SPC3"/>
</dbReference>
<dbReference type="EMBL" id="DF836295">
    <property type="protein sequence ID" value="GAN01289.1"/>
    <property type="molecule type" value="Genomic_DNA"/>
</dbReference>
<gene>
    <name evidence="11" type="ORF">MAM1_0006d00722</name>
</gene>
<evidence type="ECO:0000313" key="11">
    <source>
        <dbReference type="EMBL" id="GAN01289.1"/>
    </source>
</evidence>
<proteinExistence type="inferred from homology"/>
<evidence type="ECO:0000256" key="5">
    <source>
        <dbReference type="ARBA" id="ARBA00022968"/>
    </source>
</evidence>
<evidence type="ECO:0000256" key="8">
    <source>
        <dbReference type="ARBA" id="ARBA00045670"/>
    </source>
</evidence>
<comment type="function">
    <text evidence="8">Essential component of the signal peptidase complex (SPC) which catalyzes the cleavage of N-terminal signal sequences from nascent proteins as they are translocated into the lumen of the endoplasmic reticulum. Essential for the SPC catalytic activity, possibly by stabilizing and positioning the active center of the complex close to the lumenal surface. Essential for viability.</text>
</comment>
<dbReference type="OrthoDB" id="10261524at2759"/>
<dbReference type="PANTHER" id="PTHR12804">
    <property type="entry name" value="MICROSOMAL SIGNAL PEPTIDASE 23 KD SUBUNIT SPC22/23"/>
    <property type="match status" value="1"/>
</dbReference>
<evidence type="ECO:0000256" key="4">
    <source>
        <dbReference type="ARBA" id="ARBA00022824"/>
    </source>
</evidence>
<protein>
    <recommendedName>
        <fullName evidence="9">Signal peptidase subunit 3</fullName>
    </recommendedName>
</protein>
<evidence type="ECO:0000256" key="2">
    <source>
        <dbReference type="ARBA" id="ARBA00009289"/>
    </source>
</evidence>
<sequence>MYNLQQRANNVFSFAITVIGTVLAVVAVISAITGYGTINDTLQVDAKNVKIITRRYGPEDTDYRDRNSEFARLAFDIDADFTPLFNWNTKQVFVTVVAQYENEKFERNQVVLWDKIITSQDKKHLKLRNVRNKYAMIDVGQRWNFQNASLTLLWDVTPYVGILQAGQSNKKASPFVLPSFAAQQQQQK</sequence>
<keyword evidence="5" id="KW-0735">Signal-anchor</keyword>
<reference evidence="11" key="1">
    <citation type="submission" date="2014-09" db="EMBL/GenBank/DDBJ databases">
        <title>Draft genome sequence of an oleaginous Mucoromycotina fungus Mucor ambiguus NBRC6742.</title>
        <authorList>
            <person name="Takeda I."/>
            <person name="Yamane N."/>
            <person name="Morita T."/>
            <person name="Tamano K."/>
            <person name="Machida M."/>
            <person name="Baker S."/>
            <person name="Koike H."/>
        </authorList>
    </citation>
    <scope>NUCLEOTIDE SEQUENCE</scope>
    <source>
        <strain evidence="11">NBRC 6742</strain>
    </source>
</reference>
<feature type="transmembrane region" description="Helical" evidence="10">
    <location>
        <begin position="12"/>
        <end position="35"/>
    </location>
</feature>
<organism evidence="11">
    <name type="scientific">Mucor ambiguus</name>
    <dbReference type="NCBI Taxonomy" id="91626"/>
    <lineage>
        <taxon>Eukaryota</taxon>
        <taxon>Fungi</taxon>
        <taxon>Fungi incertae sedis</taxon>
        <taxon>Mucoromycota</taxon>
        <taxon>Mucoromycotina</taxon>
        <taxon>Mucoromycetes</taxon>
        <taxon>Mucorales</taxon>
        <taxon>Mucorineae</taxon>
        <taxon>Mucoraceae</taxon>
        <taxon>Mucor</taxon>
    </lineage>
</organism>
<keyword evidence="7 9" id="KW-0472">Membrane</keyword>
<dbReference type="PANTHER" id="PTHR12804:SF0">
    <property type="entry name" value="SIGNAL PEPTIDASE COMPLEX SUBUNIT 3"/>
    <property type="match status" value="1"/>
</dbReference>
<dbReference type="Proteomes" id="UP000053815">
    <property type="component" value="Unassembled WGS sequence"/>
</dbReference>
<evidence type="ECO:0000256" key="9">
    <source>
        <dbReference type="PIRNR" id="PIRNR016089"/>
    </source>
</evidence>
<dbReference type="GO" id="GO:0005787">
    <property type="term" value="C:signal peptidase complex"/>
    <property type="evidence" value="ECO:0007669"/>
    <property type="project" value="UniProtKB-UniRule"/>
</dbReference>
<evidence type="ECO:0000313" key="12">
    <source>
        <dbReference type="Proteomes" id="UP000053815"/>
    </source>
</evidence>
<keyword evidence="4 9" id="KW-0256">Endoplasmic reticulum</keyword>
<comment type="similarity">
    <text evidence="2 9">Belongs to the SPCS3 family.</text>
</comment>
<dbReference type="PIRSF" id="PIRSF016089">
    <property type="entry name" value="SPC22"/>
    <property type="match status" value="1"/>
</dbReference>
<dbReference type="GO" id="GO:0045047">
    <property type="term" value="P:protein targeting to ER"/>
    <property type="evidence" value="ECO:0007669"/>
    <property type="project" value="TreeGrafter"/>
</dbReference>
<comment type="subcellular location">
    <subcellularLocation>
        <location evidence="1">Endoplasmic reticulum membrane</location>
        <topology evidence="1">Single-pass type II membrane protein</topology>
    </subcellularLocation>
</comment>
<evidence type="ECO:0000256" key="7">
    <source>
        <dbReference type="ARBA" id="ARBA00023136"/>
    </source>
</evidence>
<dbReference type="AlphaFoldDB" id="A0A0C9M4P0"/>
<accession>A0A0C9M4P0</accession>